<dbReference type="Pfam" id="PF01494">
    <property type="entry name" value="FAD_binding_3"/>
    <property type="match status" value="1"/>
</dbReference>
<reference evidence="7" key="1">
    <citation type="journal article" date="2020" name="Stud. Mycol.">
        <title>101 Dothideomycetes genomes: a test case for predicting lifestyles and emergence of pathogens.</title>
        <authorList>
            <person name="Haridas S."/>
            <person name="Albert R."/>
            <person name="Binder M."/>
            <person name="Bloem J."/>
            <person name="Labutti K."/>
            <person name="Salamov A."/>
            <person name="Andreopoulos B."/>
            <person name="Baker S."/>
            <person name="Barry K."/>
            <person name="Bills G."/>
            <person name="Bluhm B."/>
            <person name="Cannon C."/>
            <person name="Castanera R."/>
            <person name="Culley D."/>
            <person name="Daum C."/>
            <person name="Ezra D."/>
            <person name="Gonzalez J."/>
            <person name="Henrissat B."/>
            <person name="Kuo A."/>
            <person name="Liang C."/>
            <person name="Lipzen A."/>
            <person name="Lutzoni F."/>
            <person name="Magnuson J."/>
            <person name="Mondo S."/>
            <person name="Nolan M."/>
            <person name="Ohm R."/>
            <person name="Pangilinan J."/>
            <person name="Park H.-J."/>
            <person name="Ramirez L."/>
            <person name="Alfaro M."/>
            <person name="Sun H."/>
            <person name="Tritt A."/>
            <person name="Yoshinaga Y."/>
            <person name="Zwiers L.-H."/>
            <person name="Turgeon B."/>
            <person name="Goodwin S."/>
            <person name="Spatafora J."/>
            <person name="Crous P."/>
            <person name="Grigoriev I."/>
        </authorList>
    </citation>
    <scope>NUCLEOTIDE SEQUENCE</scope>
    <source>
        <strain evidence="7">SCOH1-5</strain>
    </source>
</reference>
<evidence type="ECO:0000256" key="4">
    <source>
        <dbReference type="ARBA" id="ARBA00023002"/>
    </source>
</evidence>
<keyword evidence="2" id="KW-0285">Flavoprotein</keyword>
<dbReference type="GO" id="GO:0004497">
    <property type="term" value="F:monooxygenase activity"/>
    <property type="evidence" value="ECO:0007669"/>
    <property type="project" value="UniProtKB-KW"/>
</dbReference>
<evidence type="ECO:0000259" key="6">
    <source>
        <dbReference type="Pfam" id="PF01494"/>
    </source>
</evidence>
<dbReference type="InterPro" id="IPR050493">
    <property type="entry name" value="FAD-dep_Monooxygenase_BioMet"/>
</dbReference>
<keyword evidence="5" id="KW-0503">Monooxygenase</keyword>
<dbReference type="EMBL" id="ML992670">
    <property type="protein sequence ID" value="KAF2213449.1"/>
    <property type="molecule type" value="Genomic_DNA"/>
</dbReference>
<dbReference type="Gene3D" id="3.50.50.60">
    <property type="entry name" value="FAD/NAD(P)-binding domain"/>
    <property type="match status" value="2"/>
</dbReference>
<feature type="domain" description="FAD-binding" evidence="6">
    <location>
        <begin position="485"/>
        <end position="526"/>
    </location>
</feature>
<gene>
    <name evidence="7" type="ORF">CERZMDRAFT_105671</name>
</gene>
<evidence type="ECO:0000313" key="8">
    <source>
        <dbReference type="Proteomes" id="UP000799539"/>
    </source>
</evidence>
<dbReference type="PANTHER" id="PTHR13789:SF316">
    <property type="entry name" value="FAD-BINDING DOMAIN-CONTAINING PROTEIN"/>
    <property type="match status" value="1"/>
</dbReference>
<accession>A0A6A6FJ06</accession>
<dbReference type="GO" id="GO:0071949">
    <property type="term" value="F:FAD binding"/>
    <property type="evidence" value="ECO:0007669"/>
    <property type="project" value="InterPro"/>
</dbReference>
<dbReference type="OrthoDB" id="16820at2759"/>
<dbReference type="SUPFAM" id="SSF51905">
    <property type="entry name" value="FAD/NAD(P)-binding domain"/>
    <property type="match status" value="1"/>
</dbReference>
<evidence type="ECO:0000256" key="5">
    <source>
        <dbReference type="ARBA" id="ARBA00023033"/>
    </source>
</evidence>
<dbReference type="AlphaFoldDB" id="A0A6A6FJ06"/>
<dbReference type="PANTHER" id="PTHR13789">
    <property type="entry name" value="MONOOXYGENASE"/>
    <property type="match status" value="1"/>
</dbReference>
<organism evidence="7 8">
    <name type="scientific">Cercospora zeae-maydis SCOH1-5</name>
    <dbReference type="NCBI Taxonomy" id="717836"/>
    <lineage>
        <taxon>Eukaryota</taxon>
        <taxon>Fungi</taxon>
        <taxon>Dikarya</taxon>
        <taxon>Ascomycota</taxon>
        <taxon>Pezizomycotina</taxon>
        <taxon>Dothideomycetes</taxon>
        <taxon>Dothideomycetidae</taxon>
        <taxon>Mycosphaerellales</taxon>
        <taxon>Mycosphaerellaceae</taxon>
        <taxon>Cercospora</taxon>
    </lineage>
</organism>
<keyword evidence="3" id="KW-0274">FAD</keyword>
<sequence length="625" mass="69494">MPQSLRGWSFLGTSTINIGLSKMDMAATRELISAVSKLLLLQAINISLEKCKLVGTKQIATRGLLSPFVVLCSRFHVPVIGEVARAEIQETVTGNAMEVCEIDLYTSLYGGGPPPESGFHLDLPTSFGHACAIEFLLILPHVPLEVLFEKLSVIIFSGQAAKNPISQALDESSPLGIICVAASVHDPADLAIGMKIQRVVERLGLRIHDPGDIDMAGYLDSVTIIGAGLGSTYSPQPQPQGCALGLALSARNIPVTIYESRPEVSGVIPSGVILTPNGLRILDRLAVYERIKDRCYLTTHRIYLNDQDEITKKVPLGGPEVNGYWGHRIWRALLLDEMRLMLQERNVSIHYDSKFTSIVSEDSTTGLVTFLINDSVSWPSPDFPRNATIQGKPGAIFWISEDPPTNPSASLMIGLQTRHAQEYTRSELEALKTDRPLLLSFYKQSYDEHSPLAQKIIDAIEQHQETLYSWPMMKLPRMEKWYSPTTGRIILVGDAAHALPPSSGQGVNQALEDVYSLVLILEEATTNTSTGNNKADTEQTLEALAFWQKTRQDRLDAIWDWTENTNNVNRLPEADREKLIREGKIRAGQGDDTAWLFRYDYDDVVKHWKENRREAAETKKKEQVV</sequence>
<proteinExistence type="inferred from homology"/>
<dbReference type="InterPro" id="IPR002938">
    <property type="entry name" value="FAD-bd"/>
</dbReference>
<comment type="similarity">
    <text evidence="1">Belongs to the paxM FAD-dependent monooxygenase family.</text>
</comment>
<dbReference type="Proteomes" id="UP000799539">
    <property type="component" value="Unassembled WGS sequence"/>
</dbReference>
<keyword evidence="8" id="KW-1185">Reference proteome</keyword>
<evidence type="ECO:0000256" key="1">
    <source>
        <dbReference type="ARBA" id="ARBA00007992"/>
    </source>
</evidence>
<evidence type="ECO:0000313" key="7">
    <source>
        <dbReference type="EMBL" id="KAF2213449.1"/>
    </source>
</evidence>
<evidence type="ECO:0000256" key="2">
    <source>
        <dbReference type="ARBA" id="ARBA00022630"/>
    </source>
</evidence>
<evidence type="ECO:0000256" key="3">
    <source>
        <dbReference type="ARBA" id="ARBA00022827"/>
    </source>
</evidence>
<dbReference type="InterPro" id="IPR036188">
    <property type="entry name" value="FAD/NAD-bd_sf"/>
</dbReference>
<protein>
    <recommendedName>
        <fullName evidence="6">FAD-binding domain-containing protein</fullName>
    </recommendedName>
</protein>
<name>A0A6A6FJ06_9PEZI</name>
<dbReference type="PRINTS" id="PR00420">
    <property type="entry name" value="RNGMNOXGNASE"/>
</dbReference>
<keyword evidence="4" id="KW-0560">Oxidoreductase</keyword>